<organism evidence="2 3">
    <name type="scientific">Aquamicrobium ahrensii</name>
    <dbReference type="NCBI Taxonomy" id="469551"/>
    <lineage>
        <taxon>Bacteria</taxon>
        <taxon>Pseudomonadati</taxon>
        <taxon>Pseudomonadota</taxon>
        <taxon>Alphaproteobacteria</taxon>
        <taxon>Hyphomicrobiales</taxon>
        <taxon>Phyllobacteriaceae</taxon>
        <taxon>Aquamicrobium</taxon>
    </lineage>
</organism>
<dbReference type="Pfam" id="PF06568">
    <property type="entry name" value="YjiS-like"/>
    <property type="match status" value="1"/>
</dbReference>
<dbReference type="Proteomes" id="UP001549143">
    <property type="component" value="Unassembled WGS sequence"/>
</dbReference>
<comment type="caution">
    <text evidence="2">The sequence shown here is derived from an EMBL/GenBank/DDBJ whole genome shotgun (WGS) entry which is preliminary data.</text>
</comment>
<keyword evidence="3" id="KW-1185">Reference proteome</keyword>
<dbReference type="RefSeq" id="WP_354151557.1">
    <property type="nucleotide sequence ID" value="NZ_JBEPMN010000006.1"/>
</dbReference>
<evidence type="ECO:0000313" key="3">
    <source>
        <dbReference type="Proteomes" id="UP001549143"/>
    </source>
</evidence>
<name>A0ABV2KKR3_9HYPH</name>
<reference evidence="2 3" key="1">
    <citation type="submission" date="2024-06" db="EMBL/GenBank/DDBJ databases">
        <title>Genomic Encyclopedia of Type Strains, Phase IV (KMG-IV): sequencing the most valuable type-strain genomes for metagenomic binning, comparative biology and taxonomic classification.</title>
        <authorList>
            <person name="Goeker M."/>
        </authorList>
    </citation>
    <scope>NUCLEOTIDE SEQUENCE [LARGE SCALE GENOMIC DNA]</scope>
    <source>
        <strain evidence="2 3">DSM 19730</strain>
    </source>
</reference>
<dbReference type="EMBL" id="JBEPMN010000006">
    <property type="protein sequence ID" value="MET3661679.1"/>
    <property type="molecule type" value="Genomic_DNA"/>
</dbReference>
<evidence type="ECO:0000259" key="1">
    <source>
        <dbReference type="Pfam" id="PF06568"/>
    </source>
</evidence>
<dbReference type="InterPro" id="IPR009506">
    <property type="entry name" value="YjiS-like"/>
</dbReference>
<protein>
    <submittedName>
        <fullName evidence="2">Uncharacterized protein YjiS (DUF1127 family)</fullName>
    </submittedName>
</protein>
<proteinExistence type="predicted"/>
<accession>A0ABV2KKR3</accession>
<gene>
    <name evidence="2" type="ORF">ABID44_002007</name>
</gene>
<feature type="domain" description="YjiS-like" evidence="1">
    <location>
        <begin position="33"/>
        <end position="62"/>
    </location>
</feature>
<evidence type="ECO:0000313" key="2">
    <source>
        <dbReference type="EMBL" id="MET3661679.1"/>
    </source>
</evidence>
<sequence>MTACDCAAPVSRISVRPSALARLGLDVRRLLTLWRNRRAFNRLCEMTEAELADIGVSRSDLHDALEVRFAGDPTARLRAIADARATIVAGPL</sequence>